<name>A0A2N5N2C0_9BACL</name>
<comment type="caution">
    <text evidence="3">The sequence shown here is derived from an EMBL/GenBank/DDBJ whole genome shotgun (WGS) entry which is preliminary data.</text>
</comment>
<dbReference type="Pfam" id="PF13556">
    <property type="entry name" value="HTH_30"/>
    <property type="match status" value="1"/>
</dbReference>
<feature type="domain" description="Purine catabolism PurC-like" evidence="1">
    <location>
        <begin position="10"/>
        <end position="129"/>
    </location>
</feature>
<evidence type="ECO:0000313" key="3">
    <source>
        <dbReference type="EMBL" id="PLT44473.1"/>
    </source>
</evidence>
<keyword evidence="4" id="KW-1185">Reference proteome</keyword>
<dbReference type="InterPro" id="IPR051448">
    <property type="entry name" value="CdaR-like_regulators"/>
</dbReference>
<dbReference type="InterPro" id="IPR025736">
    <property type="entry name" value="PucR_C-HTH_dom"/>
</dbReference>
<dbReference type="RefSeq" id="WP_101808573.1">
    <property type="nucleotide sequence ID" value="NZ_NFEZ01000004.1"/>
</dbReference>
<accession>A0A2N5N2C0</accession>
<feature type="domain" description="PucR C-terminal helix-turn-helix" evidence="2">
    <location>
        <begin position="488"/>
        <end position="546"/>
    </location>
</feature>
<gene>
    <name evidence="3" type="ORF">B8V81_2904</name>
</gene>
<reference evidence="3 4" key="1">
    <citation type="submission" date="2017-05" db="EMBL/GenBank/DDBJ databases">
        <title>Functional genome analysis of Paenibacillus pasadenensis strain R16: insights on endophytic life style and antifungal activity.</title>
        <authorList>
            <person name="Passera A."/>
            <person name="Marcolungo L."/>
            <person name="Casati P."/>
            <person name="Brasca M."/>
            <person name="Quaglino F."/>
            <person name="Delledonne M."/>
        </authorList>
    </citation>
    <scope>NUCLEOTIDE SEQUENCE [LARGE SCALE GENOMIC DNA]</scope>
    <source>
        <strain evidence="3 4">R16</strain>
    </source>
</reference>
<dbReference type="EMBL" id="NFEZ01000004">
    <property type="protein sequence ID" value="PLT44473.1"/>
    <property type="molecule type" value="Genomic_DNA"/>
</dbReference>
<protein>
    <submittedName>
        <fullName evidence="3">Cys-tRNA(Pro) deacylase YbaK</fullName>
    </submittedName>
</protein>
<dbReference type="Proteomes" id="UP000234789">
    <property type="component" value="Unassembled WGS sequence"/>
</dbReference>
<evidence type="ECO:0000259" key="1">
    <source>
        <dbReference type="Pfam" id="PF07905"/>
    </source>
</evidence>
<proteinExistence type="predicted"/>
<dbReference type="InterPro" id="IPR012914">
    <property type="entry name" value="PucR_dom"/>
</dbReference>
<organism evidence="3 4">
    <name type="scientific">Paenibacillus pasadenensis</name>
    <dbReference type="NCBI Taxonomy" id="217090"/>
    <lineage>
        <taxon>Bacteria</taxon>
        <taxon>Bacillati</taxon>
        <taxon>Bacillota</taxon>
        <taxon>Bacilli</taxon>
        <taxon>Bacillales</taxon>
        <taxon>Paenibacillaceae</taxon>
        <taxon>Paenibacillus</taxon>
    </lineage>
</organism>
<dbReference type="AlphaFoldDB" id="A0A2N5N2C0"/>
<dbReference type="Pfam" id="PF07905">
    <property type="entry name" value="PucR"/>
    <property type="match status" value="1"/>
</dbReference>
<dbReference type="Gene3D" id="1.10.10.2840">
    <property type="entry name" value="PucR C-terminal helix-turn-helix domain"/>
    <property type="match status" value="1"/>
</dbReference>
<evidence type="ECO:0000313" key="4">
    <source>
        <dbReference type="Proteomes" id="UP000234789"/>
    </source>
</evidence>
<evidence type="ECO:0000259" key="2">
    <source>
        <dbReference type="Pfam" id="PF13556"/>
    </source>
</evidence>
<dbReference type="InterPro" id="IPR042070">
    <property type="entry name" value="PucR_C-HTH_sf"/>
</dbReference>
<dbReference type="PANTHER" id="PTHR33744">
    <property type="entry name" value="CARBOHYDRATE DIACID REGULATOR"/>
    <property type="match status" value="1"/>
</dbReference>
<sequence length="564" mass="62037">MNVTDLQVRDILQRPLFAGARLAAGGLGIGRPVGWVHVIEIVRNAPFVSRHDLILTTGLWLKQSIQDRLDYVRQLIVQEAAGLILELGTSIDEVPEEVLELAEEHGFPVIVFDRPVRFSDITQDIHALILGRRRGQQDAADRFARRLQQLTLQHSDIAAVLRLLHADTGRQTLFYSLLEPDRHHPPLAAEPELRELAGLDVRELEQAGRFGDGRAPLLLPLEQGGQLLLRPVLGYGQLLAAVGLVVEDAEEAELRSPYLEAAASAAAALTLRTQFSREHDARRQDRLIPELMEGKARSEEQARSLAGLPAGGAGAALALLLELDADDGEDRGDRLEGAARDLPVLLRTLLRKHGLRGSLHAESASLTRLLLLADGSFAAAEQRLLGGARRVLEDALRYAGEQLGGMRLRAAAGKARGALLDAPAAFREAGQALEIARRVPELGEAVFYHELGAYQLLQAIPDAQLLGGYVQDHLGPILQLEKEARRQLLETLDMYLKCFGSKHETARRLFIHRQTLYNRMERLNELIGDPFREPHKRIGLEMALMAYKLRTGAGISRGPGPGQA</sequence>
<dbReference type="PANTHER" id="PTHR33744:SF7">
    <property type="entry name" value="PUCR FAMILY TRANSCRIPTIONAL REGULATOR"/>
    <property type="match status" value="1"/>
</dbReference>